<reference evidence="1 2" key="1">
    <citation type="submission" date="2016-10" db="EMBL/GenBank/DDBJ databases">
        <authorList>
            <person name="de Groot N.N."/>
        </authorList>
    </citation>
    <scope>NUCLEOTIDE SEQUENCE [LARGE SCALE GENOMIC DNA]</scope>
    <source>
        <strain evidence="1 2">DSM 15269</strain>
    </source>
</reference>
<proteinExistence type="predicted"/>
<evidence type="ECO:0000313" key="1">
    <source>
        <dbReference type="EMBL" id="SDO08560.1"/>
    </source>
</evidence>
<name>A0A1H0GNY8_9BACT</name>
<accession>A0A1H0GNY8</accession>
<gene>
    <name evidence="1" type="ORF">SAMN04488516_1219</name>
</gene>
<dbReference type="STRING" id="206665.SAMN04488516_1219"/>
<dbReference type="Proteomes" id="UP000199602">
    <property type="component" value="Unassembled WGS sequence"/>
</dbReference>
<dbReference type="EMBL" id="FNIN01000021">
    <property type="protein sequence ID" value="SDO08560.1"/>
    <property type="molecule type" value="Genomic_DNA"/>
</dbReference>
<dbReference type="SUPFAM" id="SSF51905">
    <property type="entry name" value="FAD/NAD(P)-binding domain"/>
    <property type="match status" value="1"/>
</dbReference>
<dbReference type="InterPro" id="IPR050407">
    <property type="entry name" value="Geranylgeranyl_reductase"/>
</dbReference>
<dbReference type="OrthoDB" id="9799983at2"/>
<dbReference type="PANTHER" id="PTHR42685:SF22">
    <property type="entry name" value="CONDITIONED MEDIUM FACTOR RECEPTOR 1"/>
    <property type="match status" value="1"/>
</dbReference>
<dbReference type="AlphaFoldDB" id="A0A1H0GNY8"/>
<dbReference type="PANTHER" id="PTHR42685">
    <property type="entry name" value="GERANYLGERANYL DIPHOSPHATE REDUCTASE"/>
    <property type="match status" value="1"/>
</dbReference>
<sequence>MTAKEIFDVVIVGLGPAGSVLGYILAKHGINVIGVDYRSFPRFKLCGGLITWKTQQLIEKVLQKDTSFLTKTIIYSSKEYGMGCGDWLYQGHLDIPFKIVDRYLYDFFWFEQFKRVGGKYVKAKVVGLDLSSSSIILSSGERVRGRYIVGADGVFSIIRRKLATKSKITKPGNINQVLAIEGFVPLDQIKLSYKPYIFFGKVPLGYAWIFPAKQGWALGILSQVRDARRLKQIFLEFCVKWAKTYKQKIYAHFLPYGDFEKRPVYKNCFLIGDAAGWVDPLLGEGIYYAHKSALILATAFLQGQFKLPVVREKFIHDLKEELQELRYALFWRKCLFTMGKFNNFALLKWLFLKKHKMFENIIHGKSSFCFGKYLGNRI</sequence>
<keyword evidence="2" id="KW-1185">Reference proteome</keyword>
<evidence type="ECO:0000313" key="2">
    <source>
        <dbReference type="Proteomes" id="UP000199602"/>
    </source>
</evidence>
<dbReference type="PRINTS" id="PR00420">
    <property type="entry name" value="RNGMNOXGNASE"/>
</dbReference>
<protein>
    <submittedName>
        <fullName evidence="1">Geranylgeranyl reductase family</fullName>
    </submittedName>
</protein>
<organism evidence="1 2">
    <name type="scientific">Desulfonauticus submarinus</name>
    <dbReference type="NCBI Taxonomy" id="206665"/>
    <lineage>
        <taxon>Bacteria</taxon>
        <taxon>Pseudomonadati</taxon>
        <taxon>Thermodesulfobacteriota</taxon>
        <taxon>Desulfovibrionia</taxon>
        <taxon>Desulfovibrionales</taxon>
        <taxon>Desulfonauticaceae</taxon>
        <taxon>Desulfonauticus</taxon>
    </lineage>
</organism>
<dbReference type="InterPro" id="IPR036188">
    <property type="entry name" value="FAD/NAD-bd_sf"/>
</dbReference>
<dbReference type="RefSeq" id="WP_092066742.1">
    <property type="nucleotide sequence ID" value="NZ_FNIN01000021.1"/>
</dbReference>
<dbReference type="Gene3D" id="3.50.50.60">
    <property type="entry name" value="FAD/NAD(P)-binding domain"/>
    <property type="match status" value="1"/>
</dbReference>